<reference evidence="2" key="2">
    <citation type="submission" date="2020-04" db="EMBL/GenBank/DDBJ databases">
        <authorList>
            <consortium name="NCBI Genome Project"/>
        </authorList>
    </citation>
    <scope>NUCLEOTIDE SEQUENCE</scope>
    <source>
        <strain evidence="2">CBS 342.82</strain>
    </source>
</reference>
<gene>
    <name evidence="2" type="ORF">K489DRAFT_239937</name>
</gene>
<sequence length="179" mass="20013">MFYWNDLLHFTQSSRSIITTIGPACDCFREPVPYFLLARGFYIIRAGGGEDLPGIGLRCARAPLPHTRKVRTPHDAAAAAVVPFHTSHDTRGLLYDPRAKRIPRAVAMGHEPMASQATAMETDPAARHACCTIHGAAASSLLITSRCDSWELPFNHQHYRYPANSQDWRHTINHLRLSK</sequence>
<evidence type="ECO:0000313" key="2">
    <source>
        <dbReference type="RefSeq" id="XP_033459365.1"/>
    </source>
</evidence>
<dbReference type="AlphaFoldDB" id="A0A6J3M4C0"/>
<name>A0A6J3M4C0_9PEZI</name>
<dbReference type="RefSeq" id="XP_033459365.1">
    <property type="nucleotide sequence ID" value="XM_033599864.1"/>
</dbReference>
<reference evidence="2" key="1">
    <citation type="submission" date="2020-01" db="EMBL/GenBank/DDBJ databases">
        <authorList>
            <consortium name="DOE Joint Genome Institute"/>
            <person name="Haridas S."/>
            <person name="Albert R."/>
            <person name="Binder M."/>
            <person name="Bloem J."/>
            <person name="Labutti K."/>
            <person name="Salamov A."/>
            <person name="Andreopoulos B."/>
            <person name="Baker S.E."/>
            <person name="Barry K."/>
            <person name="Bills G."/>
            <person name="Bluhm B.H."/>
            <person name="Cannon C."/>
            <person name="Castanera R."/>
            <person name="Culley D.E."/>
            <person name="Daum C."/>
            <person name="Ezra D."/>
            <person name="Gonzalez J.B."/>
            <person name="Henrissat B."/>
            <person name="Kuo A."/>
            <person name="Liang C."/>
            <person name="Lipzen A."/>
            <person name="Lutzoni F."/>
            <person name="Magnuson J."/>
            <person name="Mondo S."/>
            <person name="Nolan M."/>
            <person name="Ohm R."/>
            <person name="Pangilinan J."/>
            <person name="Park H.-J."/>
            <person name="Ramirez L."/>
            <person name="Alfaro M."/>
            <person name="Sun H."/>
            <person name="Tritt A."/>
            <person name="Yoshinaga Y."/>
            <person name="Zwiers L.-H."/>
            <person name="Turgeon B.G."/>
            <person name="Goodwin S.B."/>
            <person name="Spatafora J.W."/>
            <person name="Crous P.W."/>
            <person name="Grigoriev I.V."/>
        </authorList>
    </citation>
    <scope>NUCLEOTIDE SEQUENCE</scope>
    <source>
        <strain evidence="2">CBS 342.82</strain>
    </source>
</reference>
<dbReference type="GeneID" id="54357663"/>
<accession>A0A6J3M4C0</accession>
<protein>
    <submittedName>
        <fullName evidence="2">Uncharacterized protein</fullName>
    </submittedName>
</protein>
<keyword evidence="1" id="KW-1185">Reference proteome</keyword>
<organism evidence="2">
    <name type="scientific">Dissoconium aciculare CBS 342.82</name>
    <dbReference type="NCBI Taxonomy" id="1314786"/>
    <lineage>
        <taxon>Eukaryota</taxon>
        <taxon>Fungi</taxon>
        <taxon>Dikarya</taxon>
        <taxon>Ascomycota</taxon>
        <taxon>Pezizomycotina</taxon>
        <taxon>Dothideomycetes</taxon>
        <taxon>Dothideomycetidae</taxon>
        <taxon>Mycosphaerellales</taxon>
        <taxon>Dissoconiaceae</taxon>
        <taxon>Dissoconium</taxon>
    </lineage>
</organism>
<evidence type="ECO:0000313" key="1">
    <source>
        <dbReference type="Proteomes" id="UP000504637"/>
    </source>
</evidence>
<proteinExistence type="predicted"/>
<reference evidence="2" key="3">
    <citation type="submission" date="2025-08" db="UniProtKB">
        <authorList>
            <consortium name="RefSeq"/>
        </authorList>
    </citation>
    <scope>IDENTIFICATION</scope>
    <source>
        <strain evidence="2">CBS 342.82</strain>
    </source>
</reference>
<dbReference type="Proteomes" id="UP000504637">
    <property type="component" value="Unplaced"/>
</dbReference>